<sequence>MTSPSLDRPRLLVVAGSAVAVLVAAALVVALLVVRAGSGGGAGAEEPFEPPAAEDGAAAAVAAGVDTVQEATYARERAAYPDRLRIPDLGVDAPVLPVKAPGRVLVPPRDPQQLGWWADGARPGAESGSALLVGHTVNGGGGALDDLETLDAGARVRVRADGTVLDYEVSTVQVYSKGRIARDAQRLFSQEAPGRLVLLTCEDWDGSGYLSNVVVVAEPV</sequence>
<organism evidence="3 4">
    <name type="scientific">Nocardioides dokdonensis FR1436</name>
    <dbReference type="NCBI Taxonomy" id="1300347"/>
    <lineage>
        <taxon>Bacteria</taxon>
        <taxon>Bacillati</taxon>
        <taxon>Actinomycetota</taxon>
        <taxon>Actinomycetes</taxon>
        <taxon>Propionibacteriales</taxon>
        <taxon>Nocardioidaceae</taxon>
        <taxon>Nocardioides</taxon>
    </lineage>
</organism>
<evidence type="ECO:0000313" key="4">
    <source>
        <dbReference type="Proteomes" id="UP000077868"/>
    </source>
</evidence>
<dbReference type="RefSeq" id="WP_068112192.1">
    <property type="nucleotide sequence ID" value="NZ_CP015079.1"/>
</dbReference>
<dbReference type="KEGG" id="ndk:I601_3368"/>
<dbReference type="SUPFAM" id="SSF63817">
    <property type="entry name" value="Sortase"/>
    <property type="match status" value="1"/>
</dbReference>
<protein>
    <submittedName>
        <fullName evidence="3">Sortase family protein</fullName>
    </submittedName>
</protein>
<feature type="transmembrane region" description="Helical" evidence="2">
    <location>
        <begin position="12"/>
        <end position="34"/>
    </location>
</feature>
<dbReference type="InterPro" id="IPR023365">
    <property type="entry name" value="Sortase_dom-sf"/>
</dbReference>
<accession>A0A1A9GNB3</accession>
<proteinExistence type="predicted"/>
<reference evidence="3 4" key="1">
    <citation type="submission" date="2016-03" db="EMBL/GenBank/DDBJ databases">
        <title>Complete genome sequence of a soil Actinobacterium, Nocardioides dokdonensis FR1436.</title>
        <authorList>
            <person name="Kwon S.-K."/>
            <person name="Kim K."/>
            <person name="Kim J.F."/>
        </authorList>
    </citation>
    <scope>NUCLEOTIDE SEQUENCE [LARGE SCALE GENOMIC DNA]</scope>
    <source>
        <strain evidence="3 4">FR1436</strain>
    </source>
</reference>
<dbReference type="EMBL" id="CP015079">
    <property type="protein sequence ID" value="ANH39774.1"/>
    <property type="molecule type" value="Genomic_DNA"/>
</dbReference>
<name>A0A1A9GNB3_9ACTN</name>
<dbReference type="Pfam" id="PF04203">
    <property type="entry name" value="Sortase"/>
    <property type="match status" value="1"/>
</dbReference>
<dbReference type="Gene3D" id="2.40.260.10">
    <property type="entry name" value="Sortase"/>
    <property type="match status" value="1"/>
</dbReference>
<dbReference type="AlphaFoldDB" id="A0A1A9GNB3"/>
<evidence type="ECO:0000256" key="1">
    <source>
        <dbReference type="ARBA" id="ARBA00022801"/>
    </source>
</evidence>
<keyword evidence="2" id="KW-0812">Transmembrane</keyword>
<evidence type="ECO:0000313" key="3">
    <source>
        <dbReference type="EMBL" id="ANH39774.1"/>
    </source>
</evidence>
<dbReference type="GO" id="GO:0016787">
    <property type="term" value="F:hydrolase activity"/>
    <property type="evidence" value="ECO:0007669"/>
    <property type="project" value="UniProtKB-KW"/>
</dbReference>
<dbReference type="STRING" id="1300347.I601_3368"/>
<gene>
    <name evidence="3" type="ORF">I601_3368</name>
</gene>
<keyword evidence="2" id="KW-1133">Transmembrane helix</keyword>
<keyword evidence="4" id="KW-1185">Reference proteome</keyword>
<dbReference type="Proteomes" id="UP000077868">
    <property type="component" value="Chromosome"/>
</dbReference>
<dbReference type="InterPro" id="IPR005754">
    <property type="entry name" value="Sortase"/>
</dbReference>
<evidence type="ECO:0000256" key="2">
    <source>
        <dbReference type="SAM" id="Phobius"/>
    </source>
</evidence>
<keyword evidence="1" id="KW-0378">Hydrolase</keyword>
<dbReference type="PATRIC" id="fig|1300347.3.peg.3376"/>
<dbReference type="CDD" id="cd05829">
    <property type="entry name" value="Sortase_F"/>
    <property type="match status" value="1"/>
</dbReference>
<dbReference type="OrthoDB" id="525039at2"/>
<keyword evidence="2" id="KW-0472">Membrane</keyword>
<dbReference type="InterPro" id="IPR042001">
    <property type="entry name" value="Sortase_F"/>
</dbReference>